<evidence type="ECO:0000256" key="1">
    <source>
        <dbReference type="SAM" id="MobiDB-lite"/>
    </source>
</evidence>
<protein>
    <submittedName>
        <fullName evidence="3">Uncharacterized protein</fullName>
    </submittedName>
</protein>
<keyword evidence="2" id="KW-1133">Transmembrane helix</keyword>
<keyword evidence="4" id="KW-1185">Reference proteome</keyword>
<sequence>MRSQSSTISTPPHTHSSVTREFSYAPTSSRTSSLRSHHAPSSRETSSTQFHYAPLSSTTFLSHSLHHPPPSSPSSKPTSSHSYSSDHTSRPGYPVTTSSLTSPYTTTGPAQSLAPIDTLPPGPSVGLTIAVPVLIALLLTAAVAIWLVEVQGQGQPKRTGHKQESRVESQPEFISGPVGLGISLYPTAKEMNSLGREVNALSWFDRVMERLVNFAVFRSRTELGSDAGENLLLPIQKDKRAESNTSRFQVDTELESIRGC</sequence>
<feature type="compositionally biased region" description="Low complexity" evidence="1">
    <location>
        <begin position="1"/>
        <end position="19"/>
    </location>
</feature>
<evidence type="ECO:0000256" key="2">
    <source>
        <dbReference type="SAM" id="Phobius"/>
    </source>
</evidence>
<reference evidence="3 4" key="1">
    <citation type="journal article" date="2014" name="BMC Genomics">
        <title>Genome sequencing of four Aureobasidium pullulans varieties: biotechnological potential, stress tolerance, and description of new species.</title>
        <authorList>
            <person name="Gostin Ar C."/>
            <person name="Ohm R.A."/>
            <person name="Kogej T."/>
            <person name="Sonjak S."/>
            <person name="Turk M."/>
            <person name="Zajc J."/>
            <person name="Zalar P."/>
            <person name="Grube M."/>
            <person name="Sun H."/>
            <person name="Han J."/>
            <person name="Sharma A."/>
            <person name="Chiniquy J."/>
            <person name="Ngan C.Y."/>
            <person name="Lipzen A."/>
            <person name="Barry K."/>
            <person name="Grigoriev I.V."/>
            <person name="Gunde-Cimerman N."/>
        </authorList>
    </citation>
    <scope>NUCLEOTIDE SEQUENCE [LARGE SCALE GENOMIC DNA]</scope>
    <source>
        <strain evidence="3 4">EXF-150</strain>
    </source>
</reference>
<evidence type="ECO:0000313" key="3">
    <source>
        <dbReference type="EMBL" id="KEQ88376.1"/>
    </source>
</evidence>
<keyword evidence="2" id="KW-0812">Transmembrane</keyword>
<feature type="region of interest" description="Disordered" evidence="1">
    <location>
        <begin position="1"/>
        <end position="49"/>
    </location>
</feature>
<feature type="transmembrane region" description="Helical" evidence="2">
    <location>
        <begin position="125"/>
        <end position="148"/>
    </location>
</feature>
<dbReference type="GeneID" id="40746945"/>
<dbReference type="RefSeq" id="XP_029764563.1">
    <property type="nucleotide sequence ID" value="XM_029904639.1"/>
</dbReference>
<dbReference type="HOGENOM" id="CLU_1146987_0_0_1"/>
<gene>
    <name evidence="3" type="ORF">M438DRAFT_341975</name>
</gene>
<feature type="compositionally biased region" description="Low complexity" evidence="1">
    <location>
        <begin position="96"/>
        <end position="107"/>
    </location>
</feature>
<evidence type="ECO:0000313" key="4">
    <source>
        <dbReference type="Proteomes" id="UP000030706"/>
    </source>
</evidence>
<organism evidence="3 4">
    <name type="scientific">Aureobasidium pullulans EXF-150</name>
    <dbReference type="NCBI Taxonomy" id="1043002"/>
    <lineage>
        <taxon>Eukaryota</taxon>
        <taxon>Fungi</taxon>
        <taxon>Dikarya</taxon>
        <taxon>Ascomycota</taxon>
        <taxon>Pezizomycotina</taxon>
        <taxon>Dothideomycetes</taxon>
        <taxon>Dothideomycetidae</taxon>
        <taxon>Dothideales</taxon>
        <taxon>Saccotheciaceae</taxon>
        <taxon>Aureobasidium</taxon>
    </lineage>
</organism>
<feature type="region of interest" description="Disordered" evidence="1">
    <location>
        <begin position="61"/>
        <end position="108"/>
    </location>
</feature>
<dbReference type="AlphaFoldDB" id="A0A074YNC0"/>
<dbReference type="Proteomes" id="UP000030706">
    <property type="component" value="Unassembled WGS sequence"/>
</dbReference>
<dbReference type="EMBL" id="KL584975">
    <property type="protein sequence ID" value="KEQ88376.1"/>
    <property type="molecule type" value="Genomic_DNA"/>
</dbReference>
<name>A0A074YNC0_AURPU</name>
<accession>A0A074YNC0</accession>
<keyword evidence="2" id="KW-0472">Membrane</keyword>
<feature type="compositionally biased region" description="Low complexity" evidence="1">
    <location>
        <begin position="73"/>
        <end position="86"/>
    </location>
</feature>
<proteinExistence type="predicted"/>